<dbReference type="InterPro" id="IPR000276">
    <property type="entry name" value="GPCR_Rhodpsn"/>
</dbReference>
<dbReference type="InterPro" id="IPR017452">
    <property type="entry name" value="GPCR_Rhodpsn_7TM"/>
</dbReference>
<accession>A0A913YMC6</accession>
<dbReference type="EnsemblMetazoa" id="XM_028660382.1">
    <property type="protein sequence ID" value="XP_028516183.1"/>
    <property type="gene ID" value="LOC114575467"/>
</dbReference>
<dbReference type="RefSeq" id="XP_028516183.1">
    <property type="nucleotide sequence ID" value="XM_028660382.1"/>
</dbReference>
<dbReference type="CDD" id="cd00637">
    <property type="entry name" value="7tm_classA_rhodopsin-like"/>
    <property type="match status" value="1"/>
</dbReference>
<evidence type="ECO:0000256" key="3">
    <source>
        <dbReference type="ARBA" id="ARBA00022692"/>
    </source>
</evidence>
<evidence type="ECO:0000256" key="2">
    <source>
        <dbReference type="ARBA" id="ARBA00022475"/>
    </source>
</evidence>
<dbReference type="PRINTS" id="PR00237">
    <property type="entry name" value="GPCRRHODOPSN"/>
</dbReference>
<sequence length="208" mass="23601">MKKWYKMMLVICWGTGILPASLRVIFPEVIRFNLALIMMCGVVMIGTYAVILYKVKRSHQIAVPSSLSPSAASERAKENRMSGTIAIIVVLFAACWIPLVAFSLALPQATLLCKYDMKFSWTKTLMFANSSMNFIVYSLRIRQFRAAYMTFINRMLQPFGKVVGKCFRTTPIQQNNSSTFELRIFHNNSTNQEGRISGCETSRTQPLN</sequence>
<comment type="subcellular location">
    <subcellularLocation>
        <location evidence="1">Cell membrane</location>
        <topology evidence="1">Multi-pass membrane protein</topology>
    </subcellularLocation>
</comment>
<protein>
    <recommendedName>
        <fullName evidence="7">G-protein coupled receptors family 1 profile domain-containing protein</fullName>
    </recommendedName>
</protein>
<evidence type="ECO:0000313" key="9">
    <source>
        <dbReference type="Proteomes" id="UP000887567"/>
    </source>
</evidence>
<dbReference type="AlphaFoldDB" id="A0A913YMC6"/>
<evidence type="ECO:0000256" key="4">
    <source>
        <dbReference type="ARBA" id="ARBA00022989"/>
    </source>
</evidence>
<feature type="transmembrane region" description="Helical" evidence="6">
    <location>
        <begin position="33"/>
        <end position="53"/>
    </location>
</feature>
<dbReference type="GO" id="GO:0004930">
    <property type="term" value="F:G protein-coupled receptor activity"/>
    <property type="evidence" value="ECO:0007669"/>
    <property type="project" value="InterPro"/>
</dbReference>
<dbReference type="Pfam" id="PF00001">
    <property type="entry name" value="7tm_1"/>
    <property type="match status" value="1"/>
</dbReference>
<dbReference type="PROSITE" id="PS50262">
    <property type="entry name" value="G_PROTEIN_RECEP_F1_2"/>
    <property type="match status" value="1"/>
</dbReference>
<dbReference type="Gene3D" id="1.20.1070.10">
    <property type="entry name" value="Rhodopsin 7-helix transmembrane proteins"/>
    <property type="match status" value="1"/>
</dbReference>
<dbReference type="PANTHER" id="PTHR22750">
    <property type="entry name" value="G-PROTEIN COUPLED RECEPTOR"/>
    <property type="match status" value="1"/>
</dbReference>
<evidence type="ECO:0000256" key="6">
    <source>
        <dbReference type="SAM" id="Phobius"/>
    </source>
</evidence>
<evidence type="ECO:0000256" key="5">
    <source>
        <dbReference type="ARBA" id="ARBA00023136"/>
    </source>
</evidence>
<evidence type="ECO:0000259" key="7">
    <source>
        <dbReference type="PROSITE" id="PS50262"/>
    </source>
</evidence>
<organism evidence="8 9">
    <name type="scientific">Exaiptasia diaphana</name>
    <name type="common">Tropical sea anemone</name>
    <name type="synonym">Aiptasia pulchella</name>
    <dbReference type="NCBI Taxonomy" id="2652724"/>
    <lineage>
        <taxon>Eukaryota</taxon>
        <taxon>Metazoa</taxon>
        <taxon>Cnidaria</taxon>
        <taxon>Anthozoa</taxon>
        <taxon>Hexacorallia</taxon>
        <taxon>Actiniaria</taxon>
        <taxon>Aiptasiidae</taxon>
        <taxon>Exaiptasia</taxon>
    </lineage>
</organism>
<reference evidence="8" key="1">
    <citation type="submission" date="2022-11" db="UniProtKB">
        <authorList>
            <consortium name="EnsemblMetazoa"/>
        </authorList>
    </citation>
    <scope>IDENTIFICATION</scope>
</reference>
<dbReference type="SUPFAM" id="SSF81321">
    <property type="entry name" value="Family A G protein-coupled receptor-like"/>
    <property type="match status" value="1"/>
</dbReference>
<feature type="transmembrane region" description="Helical" evidence="6">
    <location>
        <begin position="119"/>
        <end position="139"/>
    </location>
</feature>
<evidence type="ECO:0000313" key="8">
    <source>
        <dbReference type="EnsemblMetazoa" id="XP_028516183.1"/>
    </source>
</evidence>
<name>A0A913YMC6_EXADI</name>
<proteinExistence type="predicted"/>
<keyword evidence="4 6" id="KW-1133">Transmembrane helix</keyword>
<dbReference type="GO" id="GO:0005886">
    <property type="term" value="C:plasma membrane"/>
    <property type="evidence" value="ECO:0007669"/>
    <property type="project" value="UniProtKB-SubCell"/>
</dbReference>
<feature type="transmembrane region" description="Helical" evidence="6">
    <location>
        <begin position="85"/>
        <end position="107"/>
    </location>
</feature>
<evidence type="ECO:0000256" key="1">
    <source>
        <dbReference type="ARBA" id="ARBA00004651"/>
    </source>
</evidence>
<dbReference type="OrthoDB" id="9894375at2759"/>
<dbReference type="GeneID" id="114575467"/>
<dbReference type="KEGG" id="epa:114575467"/>
<keyword evidence="3 6" id="KW-0812">Transmembrane</keyword>
<keyword evidence="9" id="KW-1185">Reference proteome</keyword>
<feature type="domain" description="G-protein coupled receptors family 1 profile" evidence="7">
    <location>
        <begin position="1"/>
        <end position="137"/>
    </location>
</feature>
<keyword evidence="2" id="KW-1003">Cell membrane</keyword>
<keyword evidence="5 6" id="KW-0472">Membrane</keyword>
<dbReference type="Proteomes" id="UP000887567">
    <property type="component" value="Unplaced"/>
</dbReference>